<keyword evidence="2" id="KW-1185">Reference proteome</keyword>
<dbReference type="EMBL" id="CM042886">
    <property type="protein sequence ID" value="KAI4342716.1"/>
    <property type="molecule type" value="Genomic_DNA"/>
</dbReference>
<evidence type="ECO:0000313" key="1">
    <source>
        <dbReference type="EMBL" id="KAI4342716.1"/>
    </source>
</evidence>
<dbReference type="Proteomes" id="UP001057402">
    <property type="component" value="Chromosome 7"/>
</dbReference>
<reference evidence="2" key="1">
    <citation type="journal article" date="2023" name="Front. Plant Sci.">
        <title>Chromosomal-level genome assembly of Melastoma candidum provides insights into trichome evolution.</title>
        <authorList>
            <person name="Zhong Y."/>
            <person name="Wu W."/>
            <person name="Sun C."/>
            <person name="Zou P."/>
            <person name="Liu Y."/>
            <person name="Dai S."/>
            <person name="Zhou R."/>
        </authorList>
    </citation>
    <scope>NUCLEOTIDE SEQUENCE [LARGE SCALE GENOMIC DNA]</scope>
</reference>
<evidence type="ECO:0000313" key="2">
    <source>
        <dbReference type="Proteomes" id="UP001057402"/>
    </source>
</evidence>
<gene>
    <name evidence="1" type="ORF">MLD38_027306</name>
</gene>
<organism evidence="1 2">
    <name type="scientific">Melastoma candidum</name>
    <dbReference type="NCBI Taxonomy" id="119954"/>
    <lineage>
        <taxon>Eukaryota</taxon>
        <taxon>Viridiplantae</taxon>
        <taxon>Streptophyta</taxon>
        <taxon>Embryophyta</taxon>
        <taxon>Tracheophyta</taxon>
        <taxon>Spermatophyta</taxon>
        <taxon>Magnoliopsida</taxon>
        <taxon>eudicotyledons</taxon>
        <taxon>Gunneridae</taxon>
        <taxon>Pentapetalae</taxon>
        <taxon>rosids</taxon>
        <taxon>malvids</taxon>
        <taxon>Myrtales</taxon>
        <taxon>Melastomataceae</taxon>
        <taxon>Melastomatoideae</taxon>
        <taxon>Melastomateae</taxon>
        <taxon>Melastoma</taxon>
    </lineage>
</organism>
<proteinExistence type="predicted"/>
<name>A0ACB9P370_9MYRT</name>
<sequence length="76" mass="8714">MVADEGDTDFFICTDLQIGNTSPSLHSAEPECWAYVMCPPSVEGVLIFFYSFKRRFKERTLKLHSSVEIQQKGHDE</sequence>
<protein>
    <submittedName>
        <fullName evidence="1">Uncharacterized protein</fullName>
    </submittedName>
</protein>
<comment type="caution">
    <text evidence="1">The sequence shown here is derived from an EMBL/GenBank/DDBJ whole genome shotgun (WGS) entry which is preliminary data.</text>
</comment>
<accession>A0ACB9P370</accession>